<comment type="caution">
    <text evidence="4">The sequence shown here is derived from an EMBL/GenBank/DDBJ whole genome shotgun (WGS) entry which is preliminary data.</text>
</comment>
<feature type="compositionally biased region" description="Polar residues" evidence="2">
    <location>
        <begin position="299"/>
        <end position="308"/>
    </location>
</feature>
<dbReference type="AlphaFoldDB" id="A0A096AD91"/>
<dbReference type="GO" id="GO:0008270">
    <property type="term" value="F:zinc ion binding"/>
    <property type="evidence" value="ECO:0007669"/>
    <property type="project" value="InterPro"/>
</dbReference>
<dbReference type="Pfam" id="PF02720">
    <property type="entry name" value="DUF222"/>
    <property type="match status" value="1"/>
</dbReference>
<evidence type="ECO:0000256" key="1">
    <source>
        <dbReference type="ARBA" id="ARBA00023450"/>
    </source>
</evidence>
<dbReference type="InterPro" id="IPR003615">
    <property type="entry name" value="HNH_nuc"/>
</dbReference>
<feature type="region of interest" description="Disordered" evidence="2">
    <location>
        <begin position="298"/>
        <end position="318"/>
    </location>
</feature>
<evidence type="ECO:0000313" key="5">
    <source>
        <dbReference type="Proteomes" id="UP000029548"/>
    </source>
</evidence>
<feature type="region of interest" description="Disordered" evidence="2">
    <location>
        <begin position="199"/>
        <end position="218"/>
    </location>
</feature>
<feature type="region of interest" description="Disordered" evidence="2">
    <location>
        <begin position="423"/>
        <end position="473"/>
    </location>
</feature>
<dbReference type="Proteomes" id="UP000029548">
    <property type="component" value="Unassembled WGS sequence"/>
</dbReference>
<reference evidence="4 5" key="1">
    <citation type="submission" date="2014-07" db="EMBL/GenBank/DDBJ databases">
        <authorList>
            <person name="McCorrison J."/>
            <person name="Sanka R."/>
            <person name="Torralba M."/>
            <person name="Gillis M."/>
            <person name="Haft D.H."/>
            <person name="Methe B."/>
            <person name="Sutton G."/>
            <person name="Nelson K.E."/>
        </authorList>
    </citation>
    <scope>NUCLEOTIDE SEQUENCE [LARGE SCALE GENOMIC DNA]</scope>
    <source>
        <strain evidence="4 5">DNF00450</strain>
    </source>
</reference>
<dbReference type="GO" id="GO:0004519">
    <property type="term" value="F:endonuclease activity"/>
    <property type="evidence" value="ECO:0007669"/>
    <property type="project" value="InterPro"/>
</dbReference>
<dbReference type="EMBL" id="JRNE01000010">
    <property type="protein sequence ID" value="KGF18884.1"/>
    <property type="molecule type" value="Genomic_DNA"/>
</dbReference>
<evidence type="ECO:0000256" key="2">
    <source>
        <dbReference type="SAM" id="MobiDB-lite"/>
    </source>
</evidence>
<dbReference type="eggNOG" id="COG1403">
    <property type="taxonomic scope" value="Bacteria"/>
</dbReference>
<feature type="compositionally biased region" description="Polar residues" evidence="2">
    <location>
        <begin position="463"/>
        <end position="473"/>
    </location>
</feature>
<dbReference type="GO" id="GO:0003676">
    <property type="term" value="F:nucleic acid binding"/>
    <property type="evidence" value="ECO:0007669"/>
    <property type="project" value="InterPro"/>
</dbReference>
<dbReference type="Pfam" id="PF01844">
    <property type="entry name" value="HNH"/>
    <property type="match status" value="1"/>
</dbReference>
<dbReference type="Gene3D" id="1.10.30.50">
    <property type="match status" value="1"/>
</dbReference>
<protein>
    <recommendedName>
        <fullName evidence="3">HNH nuclease domain-containing protein</fullName>
    </recommendedName>
</protein>
<gene>
    <name evidence="4" type="ORF">HMPREF1650_00985</name>
</gene>
<sequence>MDDQINRGFNDRSGLTGRAQATTEELIALLATVTEALTALACLYESNDLTAATLMRLMPALKRFETARRGLAVIDARIAETVAAEHMSRVLGTTRPDDFLVEELKLTRREATTRVRASAFLGEHPEITAAAHAALRAGNLTMKGISDMAKELDALDDRVERPPADIAGEVIARSPAHGPHGAGPLCRALVKEHNKCFPRDPNAAHRKRRLSVGKQDGDGGAKINGYLDAATLALLEAWLLAHGVKKGSHDDGRTPAQRNADAMGMALRTAHEAHPRVKGKPMCTVIAALTVDDLAAATGTSPKNQQSPPRRRPGVHPTRVTVKAGSGIELGLIDLLRLGLSEEMYAAVLDPDAPTVDAQLKLGRTKRSATLEQRIALQLLDGTCQHPGCRRPPDACDAHHLVAWLLGGATDLENLTLLCRRHHSDNDDTRADPRRGHMTPRTEHPRGRTGWARPAGPDGTRQVRFNNRSGAAA</sequence>
<dbReference type="CDD" id="cd00085">
    <property type="entry name" value="HNHc"/>
    <property type="match status" value="1"/>
</dbReference>
<dbReference type="InterPro" id="IPR003870">
    <property type="entry name" value="DUF222"/>
</dbReference>
<evidence type="ECO:0000259" key="3">
    <source>
        <dbReference type="SMART" id="SM00507"/>
    </source>
</evidence>
<comment type="similarity">
    <text evidence="1">Belongs to the Rv1128c/1148c/1588c/1702c/1945/3466 family.</text>
</comment>
<dbReference type="SMART" id="SM00507">
    <property type="entry name" value="HNHc"/>
    <property type="match status" value="1"/>
</dbReference>
<feature type="compositionally biased region" description="Basic and acidic residues" evidence="2">
    <location>
        <begin position="424"/>
        <end position="446"/>
    </location>
</feature>
<dbReference type="RefSeq" id="WP_035119792.1">
    <property type="nucleotide sequence ID" value="NZ_JRNE01000010.1"/>
</dbReference>
<accession>A0A096AD91</accession>
<feature type="domain" description="HNH nuclease" evidence="3">
    <location>
        <begin position="374"/>
        <end position="424"/>
    </location>
</feature>
<evidence type="ECO:0000313" key="4">
    <source>
        <dbReference type="EMBL" id="KGF18884.1"/>
    </source>
</evidence>
<name>A0A096AD91_9CORY</name>
<organism evidence="4 5">
    <name type="scientific">Corynebacterium freneyi DNF00450</name>
    <dbReference type="NCBI Taxonomy" id="1287475"/>
    <lineage>
        <taxon>Bacteria</taxon>
        <taxon>Bacillati</taxon>
        <taxon>Actinomycetota</taxon>
        <taxon>Actinomycetes</taxon>
        <taxon>Mycobacteriales</taxon>
        <taxon>Corynebacteriaceae</taxon>
        <taxon>Corynebacterium</taxon>
    </lineage>
</organism>
<dbReference type="InterPro" id="IPR002711">
    <property type="entry name" value="HNH"/>
</dbReference>
<proteinExistence type="inferred from homology"/>